<accession>A0A679IJW6</accession>
<dbReference type="Pfam" id="PF00144">
    <property type="entry name" value="Beta-lactamase"/>
    <property type="match status" value="1"/>
</dbReference>
<organism evidence="3 4">
    <name type="scientific">Enterococcus saigonensis</name>
    <dbReference type="NCBI Taxonomy" id="1805431"/>
    <lineage>
        <taxon>Bacteria</taxon>
        <taxon>Bacillati</taxon>
        <taxon>Bacillota</taxon>
        <taxon>Bacilli</taxon>
        <taxon>Lactobacillales</taxon>
        <taxon>Enterococcaceae</taxon>
        <taxon>Enterococcus</taxon>
    </lineage>
</organism>
<feature type="domain" description="Beta-lactamase-related" evidence="2">
    <location>
        <begin position="7"/>
        <end position="318"/>
    </location>
</feature>
<dbReference type="InterPro" id="IPR001466">
    <property type="entry name" value="Beta-lactam-related"/>
</dbReference>
<dbReference type="KEGG" id="esg:EsVE80_04140"/>
<evidence type="ECO:0000259" key="2">
    <source>
        <dbReference type="Pfam" id="PF00144"/>
    </source>
</evidence>
<protein>
    <submittedName>
        <fullName evidence="3">Serine hydrolase</fullName>
    </submittedName>
</protein>
<evidence type="ECO:0000313" key="3">
    <source>
        <dbReference type="EMBL" id="BCA84891.1"/>
    </source>
</evidence>
<sequence length="339" mass="38726">MYTKTKALIRQQLQAGVFPGVAFAFIEKDQIDENIWGNQMLVPDKVRLQKDTLFDVASLTKVICTTSAILRLVEQERLQIDQPLQKYLTAFQNPQITLRHLLTHTSDIKTWIANRNQLKKEALKAAYLKLQPGKNIGKVVQYTDAGTILLGFLLEEMYQKTTVEIFRTEVLVPLKMHNSFFLPPEAIKEKIAPTEVLPDGMVLQGETHDPKARILKEEAGNAGLFTNLSDLETFVQMYLNWGSDYLKKETIAKLLSDQTPKKTGGRSLGWDLKFTADENKHPLLFHTGYTGTFMLIDPEQSSAFIFLSNRVHPVDNRNFYLKNRDEILALYLKEKAHKS</sequence>
<dbReference type="RefSeq" id="WP_173102267.1">
    <property type="nucleotide sequence ID" value="NZ_AP022822.1"/>
</dbReference>
<evidence type="ECO:0000256" key="1">
    <source>
        <dbReference type="ARBA" id="ARBA00022801"/>
    </source>
</evidence>
<dbReference type="InterPro" id="IPR050789">
    <property type="entry name" value="Diverse_Enzym_Activities"/>
</dbReference>
<dbReference type="AlphaFoldDB" id="A0A679IJW6"/>
<gene>
    <name evidence="3" type="primary">ampC</name>
    <name evidence="3" type="ORF">EsVE80_04140</name>
</gene>
<keyword evidence="1 3" id="KW-0378">Hydrolase</keyword>
<dbReference type="Gene3D" id="3.40.710.10">
    <property type="entry name" value="DD-peptidase/beta-lactamase superfamily"/>
    <property type="match status" value="1"/>
</dbReference>
<dbReference type="InterPro" id="IPR012338">
    <property type="entry name" value="Beta-lactam/transpept-like"/>
</dbReference>
<dbReference type="PANTHER" id="PTHR43283:SF11">
    <property type="entry name" value="BETA-LACTAMASE-RELATED DOMAIN-CONTAINING PROTEIN"/>
    <property type="match status" value="1"/>
</dbReference>
<dbReference type="GO" id="GO:0016787">
    <property type="term" value="F:hydrolase activity"/>
    <property type="evidence" value="ECO:0007669"/>
    <property type="project" value="UniProtKB-KW"/>
</dbReference>
<proteinExistence type="predicted"/>
<keyword evidence="4" id="KW-1185">Reference proteome</keyword>
<name>A0A679IJW6_9ENTE</name>
<dbReference type="SUPFAM" id="SSF56601">
    <property type="entry name" value="beta-lactamase/transpeptidase-like"/>
    <property type="match status" value="1"/>
</dbReference>
<dbReference type="Proteomes" id="UP000502998">
    <property type="component" value="Chromosome"/>
</dbReference>
<dbReference type="EMBL" id="AP022822">
    <property type="protein sequence ID" value="BCA84891.1"/>
    <property type="molecule type" value="Genomic_DNA"/>
</dbReference>
<reference evidence="3 4" key="1">
    <citation type="submission" date="2020-02" db="EMBL/GenBank/DDBJ databases">
        <title>Characterization of vanA genotype vancomycin-resistant Enterococcus saigonensis VE80.</title>
        <authorList>
            <person name="Harada T."/>
            <person name="Motooka D."/>
            <person name="Nakamura S."/>
            <person name="Yamamoto Y."/>
            <person name="Kawahara R."/>
            <person name="Kawatsu K."/>
        </authorList>
    </citation>
    <scope>NUCLEOTIDE SEQUENCE [LARGE SCALE GENOMIC DNA]</scope>
    <source>
        <strain evidence="3 4">VE80</strain>
    </source>
</reference>
<evidence type="ECO:0000313" key="4">
    <source>
        <dbReference type="Proteomes" id="UP000502998"/>
    </source>
</evidence>
<dbReference type="PANTHER" id="PTHR43283">
    <property type="entry name" value="BETA-LACTAMASE-RELATED"/>
    <property type="match status" value="1"/>
</dbReference>